<protein>
    <recommendedName>
        <fullName evidence="4">ATP-binding protein</fullName>
    </recommendedName>
</protein>
<evidence type="ECO:0000313" key="3">
    <source>
        <dbReference type="Proteomes" id="UP000253507"/>
    </source>
</evidence>
<feature type="region of interest" description="Disordered" evidence="1">
    <location>
        <begin position="1"/>
        <end position="45"/>
    </location>
</feature>
<dbReference type="AlphaFoldDB" id="A0A367EKK3"/>
<dbReference type="Pfam" id="PF13671">
    <property type="entry name" value="AAA_33"/>
    <property type="match status" value="1"/>
</dbReference>
<dbReference type="Gene3D" id="3.40.50.300">
    <property type="entry name" value="P-loop containing nucleotide triphosphate hydrolases"/>
    <property type="match status" value="1"/>
</dbReference>
<feature type="compositionally biased region" description="Pro residues" evidence="1">
    <location>
        <begin position="255"/>
        <end position="273"/>
    </location>
</feature>
<dbReference type="EMBL" id="QOIM01000033">
    <property type="protein sequence ID" value="RCG18571.1"/>
    <property type="molecule type" value="Genomic_DNA"/>
</dbReference>
<keyword evidence="3" id="KW-1185">Reference proteome</keyword>
<feature type="compositionally biased region" description="Low complexity" evidence="1">
    <location>
        <begin position="8"/>
        <end position="25"/>
    </location>
</feature>
<dbReference type="RefSeq" id="WP_114016005.1">
    <property type="nucleotide sequence ID" value="NZ_QOIM01000033.1"/>
</dbReference>
<comment type="caution">
    <text evidence="2">The sequence shown here is derived from an EMBL/GenBank/DDBJ whole genome shotgun (WGS) entry which is preliminary data.</text>
</comment>
<feature type="region of interest" description="Disordered" evidence="1">
    <location>
        <begin position="254"/>
        <end position="273"/>
    </location>
</feature>
<dbReference type="Proteomes" id="UP000253507">
    <property type="component" value="Unassembled WGS sequence"/>
</dbReference>
<dbReference type="InterPro" id="IPR027417">
    <property type="entry name" value="P-loop_NTPase"/>
</dbReference>
<accession>A0A367EKK3</accession>
<evidence type="ECO:0008006" key="4">
    <source>
        <dbReference type="Google" id="ProtNLM"/>
    </source>
</evidence>
<evidence type="ECO:0000313" key="2">
    <source>
        <dbReference type="EMBL" id="RCG18571.1"/>
    </source>
</evidence>
<organism evidence="2 3">
    <name type="scientific">Streptomyces reniochalinae</name>
    <dbReference type="NCBI Taxonomy" id="2250578"/>
    <lineage>
        <taxon>Bacteria</taxon>
        <taxon>Bacillati</taxon>
        <taxon>Actinomycetota</taxon>
        <taxon>Actinomycetes</taxon>
        <taxon>Kitasatosporales</taxon>
        <taxon>Streptomycetaceae</taxon>
        <taxon>Streptomyces</taxon>
    </lineage>
</organism>
<proteinExistence type="predicted"/>
<sequence length="273" mass="29097">MGWKDAAPRTAPRPAARASVRRGTPGPSGGTGAVGTARTRPCRGARTPLRHDLRASAAPRTLRYRAGDVVVVSGLPGGGKSTLMRAAVAQCPEVVRVDSQDTRERWERRLPDWLPYGLYRPLVRVAHYAGLRAALASGASVVVHDCGTQTWVRRWLARDALRRGRALHLLLLDVSPRDALAGQAARGRGVSGYAFRRHLRAVRRLRAAAEDGRLPRGCASSVLLDRRAAQALRAVSFSPLPAAAPLSVTAHLRPAPRPVPASRPAPAAGPAPA</sequence>
<dbReference type="SUPFAM" id="SSF52540">
    <property type="entry name" value="P-loop containing nucleoside triphosphate hydrolases"/>
    <property type="match status" value="1"/>
</dbReference>
<reference evidence="2 3" key="1">
    <citation type="submission" date="2018-06" db="EMBL/GenBank/DDBJ databases">
        <title>Streptomyces reniochalinae sp. nov. and Streptomyces diacarnus sp. nov. from marine sponges.</title>
        <authorList>
            <person name="Li L."/>
        </authorList>
    </citation>
    <scope>NUCLEOTIDE SEQUENCE [LARGE SCALE GENOMIC DNA]</scope>
    <source>
        <strain evidence="2 3">LHW50302</strain>
    </source>
</reference>
<name>A0A367EKK3_9ACTN</name>
<evidence type="ECO:0000256" key="1">
    <source>
        <dbReference type="SAM" id="MobiDB-lite"/>
    </source>
</evidence>
<gene>
    <name evidence="2" type="ORF">DQ392_14545</name>
</gene>
<dbReference type="OrthoDB" id="3523587at2"/>